<evidence type="ECO:0000313" key="3">
    <source>
        <dbReference type="Proteomes" id="UP000045706"/>
    </source>
</evidence>
<feature type="non-terminal residue" evidence="2">
    <location>
        <position position="386"/>
    </location>
</feature>
<accession>A0A0G4LBY0</accession>
<organism evidence="2 3">
    <name type="scientific">Verticillium longisporum</name>
    <name type="common">Verticillium dahliae var. longisporum</name>
    <dbReference type="NCBI Taxonomy" id="100787"/>
    <lineage>
        <taxon>Eukaryota</taxon>
        <taxon>Fungi</taxon>
        <taxon>Dikarya</taxon>
        <taxon>Ascomycota</taxon>
        <taxon>Pezizomycotina</taxon>
        <taxon>Sordariomycetes</taxon>
        <taxon>Hypocreomycetidae</taxon>
        <taxon>Glomerellales</taxon>
        <taxon>Plectosphaerellaceae</taxon>
        <taxon>Verticillium</taxon>
    </lineage>
</organism>
<feature type="region of interest" description="Disordered" evidence="1">
    <location>
        <begin position="301"/>
        <end position="323"/>
    </location>
</feature>
<feature type="region of interest" description="Disordered" evidence="1">
    <location>
        <begin position="1"/>
        <end position="48"/>
    </location>
</feature>
<protein>
    <submittedName>
        <fullName evidence="2">Uncharacterized protein</fullName>
    </submittedName>
</protein>
<sequence length="386" mass="43258">MPLTPLKVRGKRNSAAQQKKKHRAHPYDRQASSSSEPTRPLRHRRPRKKSLLERQLPLEILEHIFYLSENVAFPRCSPLLGRLLSGRQTLLGAVIAAFAPTWHAGYGIDTRRALGFHWSRSLTAAERARCRAIEEGLHPGNPAFQSALVACRWADAATFLEAQAQWARRFAADRPPPAPLLALAEDDADDENGTWPTPLYRDVHPHMRIPDPLLAGPWSPQDALLLRWLRRGGARFHASQSWELKLRGLRAAVQAPPPFSSSSSSASASLSSAFRHDAALIHALCCEGDFLWDREDKTPRFSPATSKTASGHEPDARNNHAITDEWPRAVLAAELDRVYDVREAWRRGRGRREPDVLVRLCHLFETALGEHLAPGEQLDLQALTRL</sequence>
<proteinExistence type="predicted"/>
<reference evidence="3" key="1">
    <citation type="submission" date="2015-05" db="EMBL/GenBank/DDBJ databases">
        <authorList>
            <person name="Fogelqvist Johan"/>
        </authorList>
    </citation>
    <scope>NUCLEOTIDE SEQUENCE [LARGE SCALE GENOMIC DNA]</scope>
</reference>
<dbReference type="EMBL" id="CVQI01010001">
    <property type="protein sequence ID" value="CRK19419.1"/>
    <property type="molecule type" value="Genomic_DNA"/>
</dbReference>
<feature type="compositionally biased region" description="Basic and acidic residues" evidence="1">
    <location>
        <begin position="310"/>
        <end position="323"/>
    </location>
</feature>
<name>A0A0G4LBY0_VERLO</name>
<feature type="compositionally biased region" description="Basic residues" evidence="1">
    <location>
        <begin position="8"/>
        <end position="24"/>
    </location>
</feature>
<evidence type="ECO:0000313" key="2">
    <source>
        <dbReference type="EMBL" id="CRK19419.1"/>
    </source>
</evidence>
<dbReference type="Proteomes" id="UP000045706">
    <property type="component" value="Unassembled WGS sequence"/>
</dbReference>
<evidence type="ECO:0000256" key="1">
    <source>
        <dbReference type="SAM" id="MobiDB-lite"/>
    </source>
</evidence>
<dbReference type="AlphaFoldDB" id="A0A0G4LBY0"/>
<gene>
    <name evidence="2" type="ORF">BN1723_002600</name>
</gene>